<reference evidence="2" key="1">
    <citation type="journal article" date="2022" name="Int. J. Mol. Sci.">
        <title>Draft Genome of Tanacetum Coccineum: Genomic Comparison of Closely Related Tanacetum-Family Plants.</title>
        <authorList>
            <person name="Yamashiro T."/>
            <person name="Shiraishi A."/>
            <person name="Nakayama K."/>
            <person name="Satake H."/>
        </authorList>
    </citation>
    <scope>NUCLEOTIDE SEQUENCE</scope>
</reference>
<evidence type="ECO:0000256" key="1">
    <source>
        <dbReference type="SAM" id="Phobius"/>
    </source>
</evidence>
<keyword evidence="1" id="KW-0472">Membrane</keyword>
<feature type="transmembrane region" description="Helical" evidence="1">
    <location>
        <begin position="38"/>
        <end position="67"/>
    </location>
</feature>
<reference evidence="2" key="2">
    <citation type="submission" date="2022-01" db="EMBL/GenBank/DDBJ databases">
        <authorList>
            <person name="Yamashiro T."/>
            <person name="Shiraishi A."/>
            <person name="Satake H."/>
            <person name="Nakayama K."/>
        </authorList>
    </citation>
    <scope>NUCLEOTIDE SEQUENCE</scope>
</reference>
<dbReference type="InterPro" id="IPR036513">
    <property type="entry name" value="STAS_dom_sf"/>
</dbReference>
<keyword evidence="1" id="KW-1133">Transmembrane helix</keyword>
<evidence type="ECO:0000313" key="3">
    <source>
        <dbReference type="Proteomes" id="UP001151760"/>
    </source>
</evidence>
<name>A0ABQ5GQ90_9ASTR</name>
<dbReference type="Proteomes" id="UP001151760">
    <property type="component" value="Unassembled WGS sequence"/>
</dbReference>
<comment type="caution">
    <text evidence="2">The sequence shown here is derived from an EMBL/GenBank/DDBJ whole genome shotgun (WGS) entry which is preliminary data.</text>
</comment>
<keyword evidence="1" id="KW-0812">Transmembrane</keyword>
<keyword evidence="3" id="KW-1185">Reference proteome</keyword>
<organism evidence="2 3">
    <name type="scientific">Tanacetum coccineum</name>
    <dbReference type="NCBI Taxonomy" id="301880"/>
    <lineage>
        <taxon>Eukaryota</taxon>
        <taxon>Viridiplantae</taxon>
        <taxon>Streptophyta</taxon>
        <taxon>Embryophyta</taxon>
        <taxon>Tracheophyta</taxon>
        <taxon>Spermatophyta</taxon>
        <taxon>Magnoliopsida</taxon>
        <taxon>eudicotyledons</taxon>
        <taxon>Gunneridae</taxon>
        <taxon>Pentapetalae</taxon>
        <taxon>asterids</taxon>
        <taxon>campanulids</taxon>
        <taxon>Asterales</taxon>
        <taxon>Asteraceae</taxon>
        <taxon>Asteroideae</taxon>
        <taxon>Anthemideae</taxon>
        <taxon>Anthemidinae</taxon>
        <taxon>Tanacetum</taxon>
    </lineage>
</organism>
<sequence length="123" mass="13633">MAVDDTKISNIFTTEFILEVRAGSVYISPHPYPASAGLGMLLLLCSLCIFFFGGFLISVPIGLAIAIQRSKKASNVEAPIYFANSTYRQERILRWIREEEWLAANNGSSLICVILDMTGKLRS</sequence>
<accession>A0ABQ5GQ90</accession>
<dbReference type="EMBL" id="BQNB010018707">
    <property type="protein sequence ID" value="GJT77396.1"/>
    <property type="molecule type" value="Genomic_DNA"/>
</dbReference>
<dbReference type="Gene3D" id="3.30.750.24">
    <property type="entry name" value="STAS domain"/>
    <property type="match status" value="1"/>
</dbReference>
<evidence type="ECO:0000313" key="2">
    <source>
        <dbReference type="EMBL" id="GJT77396.1"/>
    </source>
</evidence>
<protein>
    <submittedName>
        <fullName evidence="2">Probable sulfate transporter 3.4</fullName>
    </submittedName>
</protein>
<gene>
    <name evidence="2" type="ORF">Tco_1044121</name>
</gene>
<proteinExistence type="predicted"/>